<organism evidence="3 4">
    <name type="scientific">candidate division WWE3 bacterium CG_4_9_14_3_um_filter_39_7</name>
    <dbReference type="NCBI Taxonomy" id="1975080"/>
    <lineage>
        <taxon>Bacteria</taxon>
        <taxon>Katanobacteria</taxon>
    </lineage>
</organism>
<accession>A0A2M7X0V5</accession>
<dbReference type="InterPro" id="IPR027417">
    <property type="entry name" value="P-loop_NTPase"/>
</dbReference>
<dbReference type="AlphaFoldDB" id="A0A2M7X0V5"/>
<protein>
    <recommendedName>
        <fullName evidence="2">Terminase large subunit gp17-like C-terminal domain-containing protein</fullName>
    </recommendedName>
</protein>
<gene>
    <name evidence="3" type="ORF">CO179_04755</name>
</gene>
<comment type="caution">
    <text evidence="3">The sequence shown here is derived from an EMBL/GenBank/DDBJ whole genome shotgun (WGS) entry which is preliminary data.</text>
</comment>
<name>A0A2M7X0V5_UNCKA</name>
<sequence>YQKRWSLQDYYQNKMNRMNDPEISKIYTDRSVRKEICRSSHYWFFTVYLSQSGHMKYKTALFQKEIFEITENDAVRNSVIVAFRGSAKSTIISLSYPIWAMIGRPEKKFIVILSQTQSLSRQILGNIKKELETNDLLVNDFGPFSEDDAEWRAGVLVIPKFNTRIMALSVGEGIRGLKHGAIRPDLIICDDVEDLQTVKTREGRDKVYQWLMGDVIPAGDVDTKLVVIGNLLHEDSLMMRLCENIEEGSMNGVYRQYPLLDEDDNPLWSDKFKTPEDIQVLRQKTPDEASFSREYLLTIISDSERVVHPEWIHYYDELSETKSIALSVTGIDLAISEKSSADYTAMVSAHVVGHYQERIIYILPNPINEKMSFPKTITMAKEVSQAVGNGMKTKIYVESVGYQKSLAQQLVEEGYPAEEVPVHGSDKRERLSLTTYLIKSGRVLFPRKGAEKLIEQIVGFGVEKHDDLADAFSLLVNTVTIDPPRRPARVFSKKPHGW</sequence>
<keyword evidence="1" id="KW-1188">Viral release from host cell</keyword>
<dbReference type="Proteomes" id="UP000231195">
    <property type="component" value="Unassembled WGS sequence"/>
</dbReference>
<evidence type="ECO:0000256" key="1">
    <source>
        <dbReference type="ARBA" id="ARBA00022612"/>
    </source>
</evidence>
<evidence type="ECO:0000313" key="4">
    <source>
        <dbReference type="Proteomes" id="UP000231195"/>
    </source>
</evidence>
<feature type="non-terminal residue" evidence="3">
    <location>
        <position position="1"/>
    </location>
</feature>
<feature type="domain" description="Terminase large subunit gp17-like C-terminal" evidence="2">
    <location>
        <begin position="332"/>
        <end position="476"/>
    </location>
</feature>
<evidence type="ECO:0000313" key="3">
    <source>
        <dbReference type="EMBL" id="PJA39674.1"/>
    </source>
</evidence>
<dbReference type="EMBL" id="PFWZ01000161">
    <property type="protein sequence ID" value="PJA39674.1"/>
    <property type="molecule type" value="Genomic_DNA"/>
</dbReference>
<proteinExistence type="predicted"/>
<dbReference type="InterPro" id="IPR035421">
    <property type="entry name" value="Terminase_6C"/>
</dbReference>
<evidence type="ECO:0000259" key="2">
    <source>
        <dbReference type="Pfam" id="PF17289"/>
    </source>
</evidence>
<dbReference type="Gene3D" id="3.40.50.300">
    <property type="entry name" value="P-loop containing nucleotide triphosphate hydrolases"/>
    <property type="match status" value="1"/>
</dbReference>
<dbReference type="Gene3D" id="3.30.420.240">
    <property type="match status" value="1"/>
</dbReference>
<reference evidence="4" key="1">
    <citation type="submission" date="2017-09" db="EMBL/GenBank/DDBJ databases">
        <title>Depth-based differentiation of microbial function through sediment-hosted aquifers and enrichment of novel symbionts in the deep terrestrial subsurface.</title>
        <authorList>
            <person name="Probst A.J."/>
            <person name="Ladd B."/>
            <person name="Jarett J.K."/>
            <person name="Geller-Mcgrath D.E."/>
            <person name="Sieber C.M.K."/>
            <person name="Emerson J.B."/>
            <person name="Anantharaman K."/>
            <person name="Thomas B.C."/>
            <person name="Malmstrom R."/>
            <person name="Stieglmeier M."/>
            <person name="Klingl A."/>
            <person name="Woyke T."/>
            <person name="Ryan C.M."/>
            <person name="Banfield J.F."/>
        </authorList>
    </citation>
    <scope>NUCLEOTIDE SEQUENCE [LARGE SCALE GENOMIC DNA]</scope>
</reference>
<dbReference type="Pfam" id="PF17289">
    <property type="entry name" value="Terminase_6C"/>
    <property type="match status" value="1"/>
</dbReference>